<evidence type="ECO:0000313" key="1">
    <source>
        <dbReference type="EMBL" id="MBC5690576.1"/>
    </source>
</evidence>
<accession>A0A923LMD5</accession>
<dbReference type="RefSeq" id="WP_186877229.1">
    <property type="nucleotide sequence ID" value="NZ_JACOPF010000006.1"/>
</dbReference>
<proteinExistence type="predicted"/>
<dbReference type="Proteomes" id="UP000652477">
    <property type="component" value="Unassembled WGS sequence"/>
</dbReference>
<dbReference type="AlphaFoldDB" id="A0A923LMD5"/>
<name>A0A923LMD5_9FIRM</name>
<comment type="caution">
    <text evidence="1">The sequence shown here is derived from an EMBL/GenBank/DDBJ whole genome shotgun (WGS) entry which is preliminary data.</text>
</comment>
<dbReference type="EMBL" id="JACOPF010000006">
    <property type="protein sequence ID" value="MBC5690576.1"/>
    <property type="molecule type" value="Genomic_DNA"/>
</dbReference>
<evidence type="ECO:0000313" key="2">
    <source>
        <dbReference type="Proteomes" id="UP000652477"/>
    </source>
</evidence>
<protein>
    <submittedName>
        <fullName evidence="1">Uncharacterized protein</fullName>
    </submittedName>
</protein>
<reference evidence="1" key="1">
    <citation type="submission" date="2020-08" db="EMBL/GenBank/DDBJ databases">
        <title>Genome public.</title>
        <authorList>
            <person name="Liu C."/>
            <person name="Sun Q."/>
        </authorList>
    </citation>
    <scope>NUCLEOTIDE SEQUENCE</scope>
    <source>
        <strain evidence="1">NSJ-55</strain>
    </source>
</reference>
<keyword evidence="2" id="KW-1185">Reference proteome</keyword>
<gene>
    <name evidence="1" type="ORF">H8S37_16815</name>
</gene>
<sequence>MEWKLAKIVRNREYKIRGINLFDCEWKVEGTIQLKDVAHAMKREFDVCTADINGDTFKFAVCEIAKDVFNFYIPNEI</sequence>
<organism evidence="1 2">
    <name type="scientific">Mediterraneibacter hominis</name>
    <dbReference type="NCBI Taxonomy" id="2763054"/>
    <lineage>
        <taxon>Bacteria</taxon>
        <taxon>Bacillati</taxon>
        <taxon>Bacillota</taxon>
        <taxon>Clostridia</taxon>
        <taxon>Lachnospirales</taxon>
        <taxon>Lachnospiraceae</taxon>
        <taxon>Mediterraneibacter</taxon>
    </lineage>
</organism>